<reference evidence="4 5" key="1">
    <citation type="submission" date="2019-08" db="EMBL/GenBank/DDBJ databases">
        <title>Draft genome sequences of two oriental melons (Cucumis melo L. var makuwa).</title>
        <authorList>
            <person name="Kwon S.-Y."/>
        </authorList>
    </citation>
    <scope>NUCLEOTIDE SEQUENCE [LARGE SCALE GENOMIC DNA]</scope>
    <source>
        <strain evidence="5">cv. Chang Bougi</strain>
        <strain evidence="4">cv. SW 3</strain>
        <tissue evidence="2">Leaf</tissue>
    </source>
</reference>
<evidence type="ECO:0000313" key="5">
    <source>
        <dbReference type="Proteomes" id="UP000321947"/>
    </source>
</evidence>
<feature type="compositionally biased region" description="Basic and acidic residues" evidence="1">
    <location>
        <begin position="106"/>
        <end position="120"/>
    </location>
</feature>
<accession>A0A5A7V8E6</accession>
<proteinExistence type="predicted"/>
<name>A0A5A7V8E6_CUCMM</name>
<dbReference type="Proteomes" id="UP000321947">
    <property type="component" value="Unassembled WGS sequence"/>
</dbReference>
<organism evidence="2 4">
    <name type="scientific">Cucumis melo var. makuwa</name>
    <name type="common">Oriental melon</name>
    <dbReference type="NCBI Taxonomy" id="1194695"/>
    <lineage>
        <taxon>Eukaryota</taxon>
        <taxon>Viridiplantae</taxon>
        <taxon>Streptophyta</taxon>
        <taxon>Embryophyta</taxon>
        <taxon>Tracheophyta</taxon>
        <taxon>Spermatophyta</taxon>
        <taxon>Magnoliopsida</taxon>
        <taxon>eudicotyledons</taxon>
        <taxon>Gunneridae</taxon>
        <taxon>Pentapetalae</taxon>
        <taxon>rosids</taxon>
        <taxon>fabids</taxon>
        <taxon>Cucurbitales</taxon>
        <taxon>Cucurbitaceae</taxon>
        <taxon>Benincaseae</taxon>
        <taxon>Cucumis</taxon>
    </lineage>
</organism>
<evidence type="ECO:0000313" key="3">
    <source>
        <dbReference type="EMBL" id="TYK20613.1"/>
    </source>
</evidence>
<protein>
    <submittedName>
        <fullName evidence="2">Retrotransposon protein</fullName>
    </submittedName>
</protein>
<evidence type="ECO:0000313" key="2">
    <source>
        <dbReference type="EMBL" id="KAA0062716.1"/>
    </source>
</evidence>
<evidence type="ECO:0000256" key="1">
    <source>
        <dbReference type="SAM" id="MobiDB-lite"/>
    </source>
</evidence>
<evidence type="ECO:0000313" key="4">
    <source>
        <dbReference type="Proteomes" id="UP000321393"/>
    </source>
</evidence>
<comment type="caution">
    <text evidence="2">The sequence shown here is derived from an EMBL/GenBank/DDBJ whole genome shotgun (WGS) entry which is preliminary data.</text>
</comment>
<gene>
    <name evidence="3" type="ORF">E5676_scaffold132G00400</name>
    <name evidence="2" type="ORF">E6C27_scaffold382G00420</name>
</gene>
<feature type="region of interest" description="Disordered" evidence="1">
    <location>
        <begin position="99"/>
        <end position="120"/>
    </location>
</feature>
<dbReference type="AlphaFoldDB" id="A0A5A7V8E6"/>
<dbReference type="EMBL" id="SSTE01004182">
    <property type="protein sequence ID" value="KAA0062716.1"/>
    <property type="molecule type" value="Genomic_DNA"/>
</dbReference>
<dbReference type="OrthoDB" id="1301570at2759"/>
<dbReference type="Proteomes" id="UP000321393">
    <property type="component" value="Unassembled WGS sequence"/>
</dbReference>
<dbReference type="EMBL" id="SSTD01006162">
    <property type="protein sequence ID" value="TYK20613.1"/>
    <property type="molecule type" value="Genomic_DNA"/>
</dbReference>
<sequence>MCGSLSSRFRWNDEAKCIIVEKESHRTVKSLLNKSFSYYNEHVYVFGRDKAMGLMSLSGTKGLTCRMERIWSFPPCTTKGLTCPRMIYAPRDLVARSMAEPNLADQSKRVEAAGKERRRG</sequence>